<feature type="transmembrane region" description="Helical" evidence="5">
    <location>
        <begin position="75"/>
        <end position="96"/>
    </location>
</feature>
<organism evidence="7 8">
    <name type="scientific">Ostreibacterium oceani</name>
    <dbReference type="NCBI Taxonomy" id="2654998"/>
    <lineage>
        <taxon>Bacteria</taxon>
        <taxon>Pseudomonadati</taxon>
        <taxon>Pseudomonadota</taxon>
        <taxon>Gammaproteobacteria</taxon>
        <taxon>Cardiobacteriales</taxon>
        <taxon>Ostreibacteriaceae</taxon>
        <taxon>Ostreibacterium</taxon>
    </lineage>
</organism>
<evidence type="ECO:0000256" key="5">
    <source>
        <dbReference type="SAM" id="Phobius"/>
    </source>
</evidence>
<dbReference type="GO" id="GO:0000271">
    <property type="term" value="P:polysaccharide biosynthetic process"/>
    <property type="evidence" value="ECO:0007669"/>
    <property type="project" value="InterPro"/>
</dbReference>
<dbReference type="InterPro" id="IPR007267">
    <property type="entry name" value="GtrA_DPMS_TM"/>
</dbReference>
<evidence type="ECO:0000313" key="7">
    <source>
        <dbReference type="EMBL" id="MPV86778.1"/>
    </source>
</evidence>
<keyword evidence="3 5" id="KW-1133">Transmembrane helix</keyword>
<comment type="caution">
    <text evidence="7">The sequence shown here is derived from an EMBL/GenBank/DDBJ whole genome shotgun (WGS) entry which is preliminary data.</text>
</comment>
<dbReference type="Pfam" id="PF04138">
    <property type="entry name" value="GtrA_DPMS_TM"/>
    <property type="match status" value="1"/>
</dbReference>
<reference evidence="7 8" key="1">
    <citation type="submission" date="2019-10" db="EMBL/GenBank/DDBJ databases">
        <title>Cardiobacteriales fam. a chemoheterotrophic member of the order Cardiobacteriales, and proposal of Cardiobacteriales fam. nov.</title>
        <authorList>
            <person name="Wang C."/>
        </authorList>
    </citation>
    <scope>NUCLEOTIDE SEQUENCE [LARGE SCALE GENOMIC DNA]</scope>
    <source>
        <strain evidence="7 8">ML27</strain>
    </source>
</reference>
<dbReference type="AlphaFoldDB" id="A0A6N7F1W0"/>
<keyword evidence="2 5" id="KW-0812">Transmembrane</keyword>
<keyword evidence="8" id="KW-1185">Reference proteome</keyword>
<dbReference type="Proteomes" id="UP000471298">
    <property type="component" value="Unassembled WGS sequence"/>
</dbReference>
<evidence type="ECO:0000259" key="6">
    <source>
        <dbReference type="Pfam" id="PF04138"/>
    </source>
</evidence>
<dbReference type="GO" id="GO:0016020">
    <property type="term" value="C:membrane"/>
    <property type="evidence" value="ECO:0007669"/>
    <property type="project" value="UniProtKB-SubCell"/>
</dbReference>
<evidence type="ECO:0000256" key="4">
    <source>
        <dbReference type="ARBA" id="ARBA00023136"/>
    </source>
</evidence>
<evidence type="ECO:0000256" key="3">
    <source>
        <dbReference type="ARBA" id="ARBA00022989"/>
    </source>
</evidence>
<feature type="domain" description="GtrA/DPMS transmembrane" evidence="6">
    <location>
        <begin position="2"/>
        <end position="98"/>
    </location>
</feature>
<proteinExistence type="predicted"/>
<evidence type="ECO:0000313" key="8">
    <source>
        <dbReference type="Proteomes" id="UP000471298"/>
    </source>
</evidence>
<dbReference type="InParanoid" id="A0A6N7F1W0"/>
<dbReference type="EMBL" id="WHNW01000011">
    <property type="protein sequence ID" value="MPV86778.1"/>
    <property type="molecule type" value="Genomic_DNA"/>
</dbReference>
<evidence type="ECO:0000256" key="1">
    <source>
        <dbReference type="ARBA" id="ARBA00004141"/>
    </source>
</evidence>
<protein>
    <recommendedName>
        <fullName evidence="6">GtrA/DPMS transmembrane domain-containing protein</fullName>
    </recommendedName>
</protein>
<feature type="transmembrane region" description="Helical" evidence="5">
    <location>
        <begin position="41"/>
        <end position="63"/>
    </location>
</feature>
<name>A0A6N7F1W0_9GAMM</name>
<sequence length="99" mass="11160">MFILLATASVTPLTASGIGFIGGAVTKFILSQRKVFHSNAAFRVVAPRYCLAIAIQATLNYFLLKLLISWTDLIWVSQILTTGCITFINYLIYYFWVFK</sequence>
<gene>
    <name evidence="7" type="ORF">GCU85_08575</name>
</gene>
<accession>A0A6N7F1W0</accession>
<keyword evidence="4 5" id="KW-0472">Membrane</keyword>
<evidence type="ECO:0000256" key="2">
    <source>
        <dbReference type="ARBA" id="ARBA00022692"/>
    </source>
</evidence>
<comment type="subcellular location">
    <subcellularLocation>
        <location evidence="1">Membrane</location>
        <topology evidence="1">Multi-pass membrane protein</topology>
    </subcellularLocation>
</comment>